<comment type="caution">
    <text evidence="3">The sequence shown here is derived from an EMBL/GenBank/DDBJ whole genome shotgun (WGS) entry which is preliminary data.</text>
</comment>
<protein>
    <recommendedName>
        <fullName evidence="5">MARVEL domain-containing protein</fullName>
    </recommendedName>
</protein>
<name>A0A507BBK5_9PEZI</name>
<feature type="transmembrane region" description="Helical" evidence="2">
    <location>
        <begin position="158"/>
        <end position="182"/>
    </location>
</feature>
<accession>A0A507BBK5</accession>
<feature type="region of interest" description="Disordered" evidence="1">
    <location>
        <begin position="231"/>
        <end position="253"/>
    </location>
</feature>
<dbReference type="EMBL" id="SKBQ01000001">
    <property type="protein sequence ID" value="TPX16024.1"/>
    <property type="molecule type" value="Genomic_DNA"/>
</dbReference>
<evidence type="ECO:0000256" key="1">
    <source>
        <dbReference type="SAM" id="MobiDB-lite"/>
    </source>
</evidence>
<feature type="region of interest" description="Disordered" evidence="1">
    <location>
        <begin position="365"/>
        <end position="412"/>
    </location>
</feature>
<dbReference type="OrthoDB" id="5366688at2759"/>
<feature type="region of interest" description="Disordered" evidence="1">
    <location>
        <begin position="291"/>
        <end position="353"/>
    </location>
</feature>
<organism evidence="3 4">
    <name type="scientific">Thyridium curvatum</name>
    <dbReference type="NCBI Taxonomy" id="1093900"/>
    <lineage>
        <taxon>Eukaryota</taxon>
        <taxon>Fungi</taxon>
        <taxon>Dikarya</taxon>
        <taxon>Ascomycota</taxon>
        <taxon>Pezizomycotina</taxon>
        <taxon>Sordariomycetes</taxon>
        <taxon>Sordariomycetidae</taxon>
        <taxon>Thyridiales</taxon>
        <taxon>Thyridiaceae</taxon>
        <taxon>Thyridium</taxon>
    </lineage>
</organism>
<keyword evidence="2" id="KW-1133">Transmembrane helix</keyword>
<dbReference type="InParanoid" id="A0A507BBK5"/>
<evidence type="ECO:0000256" key="2">
    <source>
        <dbReference type="SAM" id="Phobius"/>
    </source>
</evidence>
<reference evidence="3 4" key="1">
    <citation type="submission" date="2019-06" db="EMBL/GenBank/DDBJ databases">
        <title>Draft genome sequence of the filamentous fungus Phialemoniopsis curvata isolated from diesel fuel.</title>
        <authorList>
            <person name="Varaljay V.A."/>
            <person name="Lyon W.J."/>
            <person name="Crouch A.L."/>
            <person name="Drake C.E."/>
            <person name="Hollomon J.M."/>
            <person name="Nadeau L.J."/>
            <person name="Nunn H.S."/>
            <person name="Stevenson B.S."/>
            <person name="Bojanowski C.L."/>
            <person name="Crookes-Goodson W.J."/>
        </authorList>
    </citation>
    <scope>NUCLEOTIDE SEQUENCE [LARGE SCALE GENOMIC DNA]</scope>
    <source>
        <strain evidence="3 4">D216</strain>
    </source>
</reference>
<feature type="region of interest" description="Disordered" evidence="1">
    <location>
        <begin position="486"/>
        <end position="506"/>
    </location>
</feature>
<keyword evidence="2" id="KW-0812">Transmembrane</keyword>
<proteinExistence type="predicted"/>
<feature type="transmembrane region" description="Helical" evidence="2">
    <location>
        <begin position="77"/>
        <end position="98"/>
    </location>
</feature>
<evidence type="ECO:0008006" key="5">
    <source>
        <dbReference type="Google" id="ProtNLM"/>
    </source>
</evidence>
<dbReference type="Proteomes" id="UP000319257">
    <property type="component" value="Unassembled WGS sequence"/>
</dbReference>
<keyword evidence="4" id="KW-1185">Reference proteome</keyword>
<feature type="compositionally biased region" description="Low complexity" evidence="1">
    <location>
        <begin position="330"/>
        <end position="348"/>
    </location>
</feature>
<dbReference type="AlphaFoldDB" id="A0A507BBK5"/>
<feature type="compositionally biased region" description="Pro residues" evidence="1">
    <location>
        <begin position="237"/>
        <end position="250"/>
    </location>
</feature>
<gene>
    <name evidence="3" type="ORF">E0L32_000358</name>
</gene>
<evidence type="ECO:0000313" key="3">
    <source>
        <dbReference type="EMBL" id="TPX16024.1"/>
    </source>
</evidence>
<evidence type="ECO:0000313" key="4">
    <source>
        <dbReference type="Proteomes" id="UP000319257"/>
    </source>
</evidence>
<feature type="compositionally biased region" description="Polar residues" evidence="1">
    <location>
        <begin position="365"/>
        <end position="382"/>
    </location>
</feature>
<feature type="transmembrane region" description="Helical" evidence="2">
    <location>
        <begin position="49"/>
        <end position="70"/>
    </location>
</feature>
<keyword evidence="2" id="KW-0472">Membrane</keyword>
<dbReference type="GeneID" id="41967805"/>
<feature type="transmembrane region" description="Helical" evidence="2">
    <location>
        <begin position="7"/>
        <end position="29"/>
    </location>
</feature>
<dbReference type="RefSeq" id="XP_030997735.1">
    <property type="nucleotide sequence ID" value="XM_031137895.1"/>
</dbReference>
<sequence length="506" mass="53084">MGMKDHGYYGWAFIGARPLQFVALVTIVGLDGHFIAQIAQAKRAAPGELIGTMVIACISVLWTLLSFTAYDDSHIPYFVTCALDVLCLVPFVVLAALLGQPLSVTTCSDLPRASAADSLSFLALPVQQPGGGGGGGRGHVSYVLFAGAEQTTCYELMAAWGLSIALCCLFAISAFAMAFLFIGKRRAAAAAAAAAAGPEDGMDAELRDFAGPPGGSKEFDDGSSFHSVRGENFHMVAPPPPPPPSGPAAPPAIHELGAPRAVVAAGGAEAENERGWRGGVAPAAAVGAYRRDDYSRAPPPPPSSVYDDDSNDATRDTIPIALSSPLSSHPPTDLHPATTATTTPNAAPLGRSLTGSSRFQVNQTRQQINNSQVNVITISNGADRQRRNDEEGEQQRPVTRGKGGGSSRFREERDSVWLRRLERKDRKPVLVVPTSPVGGAAALEVVPPTPVAAAAERPKRKTIFEIIEGWWDLGLLRGGTVRGRTAPFPGGRTKPVRGGNDAAGFV</sequence>